<sequence>MNIEEIFLINLGNSQSQTNLSFKVQKNMIVGDLLIFIQKNQSEQGKIEIYFTKNEPFKDSYNCYLQQFLKTSLVYYKMDVSQKQIQSQYVNNNKESTQVQQGINNSAYNQWQQNQTNQNYQKIEQNRESQNLLEKKQAQIYNEQRIKEIESENIQLQKQVSLIEDKMQQKEKKIIELSSQINYLLNQNKDYKSKIEYLMNQNSIQQKEEHIKELYDQINFLQNQNRDFSSKIDYLMNQNESQQKEQQIKELQNQKSIQELYYQNNLLQNQNREFSSKIEYLIKQNENLLQRSNYNEKSGKKINISEQNDFFKSKDGMKFDDLETQETQTFLNKCGHKVEKNKLQEILQNSLMQKMIARCQICKQTFSSQICNQIELIGKQYLEMKLTLELPELLNSLKSLEYQNLTLVQCQSNNCRFICLWKQKSQIRTEQGFCPNCLQFSVKNPKEILYLTNNFK</sequence>
<organism evidence="2 3">
    <name type="scientific">Paramecium sonneborni</name>
    <dbReference type="NCBI Taxonomy" id="65129"/>
    <lineage>
        <taxon>Eukaryota</taxon>
        <taxon>Sar</taxon>
        <taxon>Alveolata</taxon>
        <taxon>Ciliophora</taxon>
        <taxon>Intramacronucleata</taxon>
        <taxon>Oligohymenophorea</taxon>
        <taxon>Peniculida</taxon>
        <taxon>Parameciidae</taxon>
        <taxon>Paramecium</taxon>
    </lineage>
</organism>
<reference evidence="2" key="1">
    <citation type="submission" date="2021-01" db="EMBL/GenBank/DDBJ databases">
        <authorList>
            <consortium name="Genoscope - CEA"/>
            <person name="William W."/>
        </authorList>
    </citation>
    <scope>NUCLEOTIDE SEQUENCE</scope>
</reference>
<evidence type="ECO:0000313" key="2">
    <source>
        <dbReference type="EMBL" id="CAD8065595.1"/>
    </source>
</evidence>
<keyword evidence="3" id="KW-1185">Reference proteome</keyword>
<protein>
    <submittedName>
        <fullName evidence="2">Uncharacterized protein</fullName>
    </submittedName>
</protein>
<proteinExistence type="predicted"/>
<dbReference type="AlphaFoldDB" id="A0A8S1LHB3"/>
<gene>
    <name evidence="2" type="ORF">PSON_ATCC_30995.1.T0200301</name>
</gene>
<dbReference type="EMBL" id="CAJJDN010000020">
    <property type="protein sequence ID" value="CAD8065595.1"/>
    <property type="molecule type" value="Genomic_DNA"/>
</dbReference>
<feature type="coiled-coil region" evidence="1">
    <location>
        <begin position="146"/>
        <end position="254"/>
    </location>
</feature>
<evidence type="ECO:0000256" key="1">
    <source>
        <dbReference type="SAM" id="Coils"/>
    </source>
</evidence>
<dbReference type="OrthoDB" id="312790at2759"/>
<dbReference type="Proteomes" id="UP000692954">
    <property type="component" value="Unassembled WGS sequence"/>
</dbReference>
<evidence type="ECO:0000313" key="3">
    <source>
        <dbReference type="Proteomes" id="UP000692954"/>
    </source>
</evidence>
<accession>A0A8S1LHB3</accession>
<name>A0A8S1LHB3_9CILI</name>
<keyword evidence="1" id="KW-0175">Coiled coil</keyword>
<comment type="caution">
    <text evidence="2">The sequence shown here is derived from an EMBL/GenBank/DDBJ whole genome shotgun (WGS) entry which is preliminary data.</text>
</comment>